<proteinExistence type="predicted"/>
<protein>
    <submittedName>
        <fullName evidence="2">Uncharacterized protein</fullName>
    </submittedName>
</protein>
<sequence>MHFAKRSDPASPTEEGNPYRLMPHSGVKSQDLGISIPLVLFLCPILLLFSLPPSCLTEAFTSLPVVSVNTSLYYPAGNRLACLVDRSIMFAMNRALTELKAAEGNQNLMARWAAPVEEGGAGETNYRLAIDCGLDTAQFPWPPVVNGSRLQKALERKSLNLASFVLPQEEAEPPVIRTAIDIARAEAATIGRHYIGEPLGIEVIKYSSAAETLAELNSGNVDLTLPWFAKGGLIGERTSPKGMMGRTVAFDVGCDAAINQYIVSVSRLKTWKTFDDLQQAGAELKMVTAYSGRYSILSAIFPLAEIVFDPHVNEKSEFVAFLAGNITGILGDKSRIRSTTGIPSGFLDLLFEEVNTGILVPITAFYPAPGHLCP</sequence>
<dbReference type="InParanoid" id="A0A0G4FDD3"/>
<gene>
    <name evidence="2" type="ORF">Vbra_15086</name>
</gene>
<dbReference type="AlphaFoldDB" id="A0A0G4FDD3"/>
<evidence type="ECO:0000256" key="1">
    <source>
        <dbReference type="SAM" id="MobiDB-lite"/>
    </source>
</evidence>
<dbReference type="EMBL" id="CDMY01000406">
    <property type="protein sequence ID" value="CEM10925.1"/>
    <property type="molecule type" value="Genomic_DNA"/>
</dbReference>
<accession>A0A0G4FDD3</accession>
<reference evidence="2 3" key="1">
    <citation type="submission" date="2014-11" db="EMBL/GenBank/DDBJ databases">
        <authorList>
            <person name="Zhu J."/>
            <person name="Qi W."/>
            <person name="Song R."/>
        </authorList>
    </citation>
    <scope>NUCLEOTIDE SEQUENCE [LARGE SCALE GENOMIC DNA]</scope>
</reference>
<name>A0A0G4FDD3_VITBC</name>
<dbReference type="VEuPathDB" id="CryptoDB:Vbra_15086"/>
<evidence type="ECO:0000313" key="2">
    <source>
        <dbReference type="EMBL" id="CEM10925.1"/>
    </source>
</evidence>
<organism evidence="2 3">
    <name type="scientific">Vitrella brassicaformis (strain CCMP3155)</name>
    <dbReference type="NCBI Taxonomy" id="1169540"/>
    <lineage>
        <taxon>Eukaryota</taxon>
        <taxon>Sar</taxon>
        <taxon>Alveolata</taxon>
        <taxon>Colpodellida</taxon>
        <taxon>Vitrellaceae</taxon>
        <taxon>Vitrella</taxon>
    </lineage>
</organism>
<keyword evidence="3" id="KW-1185">Reference proteome</keyword>
<evidence type="ECO:0000313" key="3">
    <source>
        <dbReference type="Proteomes" id="UP000041254"/>
    </source>
</evidence>
<dbReference type="Proteomes" id="UP000041254">
    <property type="component" value="Unassembled WGS sequence"/>
</dbReference>
<feature type="region of interest" description="Disordered" evidence="1">
    <location>
        <begin position="1"/>
        <end position="22"/>
    </location>
</feature>
<dbReference type="PhylomeDB" id="A0A0G4FDD3"/>